<dbReference type="SMART" id="SM00028">
    <property type="entry name" value="TPR"/>
    <property type="match status" value="2"/>
</dbReference>
<dbReference type="RefSeq" id="WP_119432985.1">
    <property type="nucleotide sequence ID" value="NZ_QWGE01000004.1"/>
</dbReference>
<evidence type="ECO:0000313" key="3">
    <source>
        <dbReference type="Proteomes" id="UP000266005"/>
    </source>
</evidence>
<protein>
    <submittedName>
        <fullName evidence="2">Tetratricopeptide repeat protein</fullName>
    </submittedName>
</protein>
<keyword evidence="1" id="KW-0802">TPR repeat</keyword>
<dbReference type="CDD" id="cd15482">
    <property type="entry name" value="Sialidase_non-viral"/>
    <property type="match status" value="1"/>
</dbReference>
<evidence type="ECO:0000313" key="2">
    <source>
        <dbReference type="EMBL" id="RIJ37049.1"/>
    </source>
</evidence>
<dbReference type="Pfam" id="PF07676">
    <property type="entry name" value="PD40"/>
    <property type="match status" value="3"/>
</dbReference>
<feature type="repeat" description="TPR" evidence="1">
    <location>
        <begin position="70"/>
        <end position="103"/>
    </location>
</feature>
<dbReference type="Gene3D" id="1.25.40.10">
    <property type="entry name" value="Tetratricopeptide repeat domain"/>
    <property type="match status" value="1"/>
</dbReference>
<dbReference type="InterPro" id="IPR011659">
    <property type="entry name" value="WD40"/>
</dbReference>
<keyword evidence="3" id="KW-1185">Reference proteome</keyword>
<dbReference type="Pfam" id="PF14559">
    <property type="entry name" value="TPR_19"/>
    <property type="match status" value="1"/>
</dbReference>
<dbReference type="OrthoDB" id="1488841at2"/>
<sequence length="429" mass="47970">MKEHFKVTQRMKRGVRIAGLALAFTVCGAMAWPGGTSRLIRKADQAFELEDYKAALKLYASAVEAEPSSPEANYKLGITYVQLNMPKEARAALQRAIDLDAKVEQKLLLPLAEANHLEHNFSAAKAYYEQEKRSAPTLEKTYQELLRKRIAECQAGEDLMRLPAIYNVSNVGSAINSEYSDYVPVLMPDDKAMLFTTRRPDKGRKSLDANGAEQIRITRMQQGNWQESELFLETQQQMPQHAVVSVAPHGKELYTFFADKGLHVSYKLQSGDWTQPELLKAPFNQGSREPSLFVTDDGKFAFFSSDRTGGYGGLDLYVSYKKEDGSWSEALNLGPEVNTPYDEDAPFVDTATNTLYFSSRGHNTMGGYDIFRSSISNATWSKARNLGYPVNSAADDLYFTLSSDRSTAYISSDRPGGAGEKDIYRILFH</sequence>
<dbReference type="EMBL" id="QWGE01000004">
    <property type="protein sequence ID" value="RIJ37049.1"/>
    <property type="molecule type" value="Genomic_DNA"/>
</dbReference>
<proteinExistence type="predicted"/>
<dbReference type="Proteomes" id="UP000266005">
    <property type="component" value="Unassembled WGS sequence"/>
</dbReference>
<dbReference type="InterPro" id="IPR011990">
    <property type="entry name" value="TPR-like_helical_dom_sf"/>
</dbReference>
<evidence type="ECO:0000256" key="1">
    <source>
        <dbReference type="PROSITE-ProRule" id="PRU00339"/>
    </source>
</evidence>
<gene>
    <name evidence="2" type="ORF">D1627_14675</name>
</gene>
<dbReference type="SUPFAM" id="SSF82171">
    <property type="entry name" value="DPP6 N-terminal domain-like"/>
    <property type="match status" value="1"/>
</dbReference>
<comment type="caution">
    <text evidence="2">The sequence shown here is derived from an EMBL/GenBank/DDBJ whole genome shotgun (WGS) entry which is preliminary data.</text>
</comment>
<organism evidence="2 3">
    <name type="scientific">Pontibacter oryzae</name>
    <dbReference type="NCBI Taxonomy" id="2304593"/>
    <lineage>
        <taxon>Bacteria</taxon>
        <taxon>Pseudomonadati</taxon>
        <taxon>Bacteroidota</taxon>
        <taxon>Cytophagia</taxon>
        <taxon>Cytophagales</taxon>
        <taxon>Hymenobacteraceae</taxon>
        <taxon>Pontibacter</taxon>
    </lineage>
</organism>
<accession>A0A399S3K5</accession>
<reference evidence="3" key="1">
    <citation type="submission" date="2018-08" db="EMBL/GenBank/DDBJ databases">
        <title>Mucilaginibacter sp. MYSH2.</title>
        <authorList>
            <person name="Seo T."/>
        </authorList>
    </citation>
    <scope>NUCLEOTIDE SEQUENCE [LARGE SCALE GENOMIC DNA]</scope>
    <source>
        <strain evidence="3">KIRAN</strain>
    </source>
</reference>
<dbReference type="SUPFAM" id="SSF48452">
    <property type="entry name" value="TPR-like"/>
    <property type="match status" value="1"/>
</dbReference>
<name>A0A399S3K5_9BACT</name>
<dbReference type="InterPro" id="IPR019734">
    <property type="entry name" value="TPR_rpt"/>
</dbReference>
<dbReference type="AlphaFoldDB" id="A0A399S3K5"/>
<dbReference type="PROSITE" id="PS50005">
    <property type="entry name" value="TPR"/>
    <property type="match status" value="1"/>
</dbReference>